<dbReference type="EMBL" id="CAJVQB010069273">
    <property type="protein sequence ID" value="CAG8842532.1"/>
    <property type="molecule type" value="Genomic_DNA"/>
</dbReference>
<name>A0ABN7WZ98_GIGMA</name>
<sequence>VQSFEETQGRRKRTHCDSPKTQDMGPAQVRNHRGRIKRSRRLRNQESGQDHLRSRNQAEFAGFQHCSKHNAMQKRVR</sequence>
<feature type="non-terminal residue" evidence="2">
    <location>
        <position position="1"/>
    </location>
</feature>
<feature type="non-terminal residue" evidence="2">
    <location>
        <position position="77"/>
    </location>
</feature>
<proteinExistence type="predicted"/>
<evidence type="ECO:0000313" key="3">
    <source>
        <dbReference type="Proteomes" id="UP000789901"/>
    </source>
</evidence>
<accession>A0ABN7WZ98</accession>
<evidence type="ECO:0000256" key="1">
    <source>
        <dbReference type="SAM" id="MobiDB-lite"/>
    </source>
</evidence>
<feature type="compositionally biased region" description="Basic residues" evidence="1">
    <location>
        <begin position="66"/>
        <end position="77"/>
    </location>
</feature>
<evidence type="ECO:0000313" key="2">
    <source>
        <dbReference type="EMBL" id="CAG8842532.1"/>
    </source>
</evidence>
<comment type="caution">
    <text evidence="2">The sequence shown here is derived from an EMBL/GenBank/DDBJ whole genome shotgun (WGS) entry which is preliminary data.</text>
</comment>
<feature type="compositionally biased region" description="Basic residues" evidence="1">
    <location>
        <begin position="30"/>
        <end position="42"/>
    </location>
</feature>
<gene>
    <name evidence="2" type="ORF">GMARGA_LOCUS36035</name>
</gene>
<feature type="region of interest" description="Disordered" evidence="1">
    <location>
        <begin position="1"/>
        <end position="77"/>
    </location>
</feature>
<keyword evidence="3" id="KW-1185">Reference proteome</keyword>
<dbReference type="Proteomes" id="UP000789901">
    <property type="component" value="Unassembled WGS sequence"/>
</dbReference>
<reference evidence="2 3" key="1">
    <citation type="submission" date="2021-06" db="EMBL/GenBank/DDBJ databases">
        <authorList>
            <person name="Kallberg Y."/>
            <person name="Tangrot J."/>
            <person name="Rosling A."/>
        </authorList>
    </citation>
    <scope>NUCLEOTIDE SEQUENCE [LARGE SCALE GENOMIC DNA]</scope>
    <source>
        <strain evidence="2 3">120-4 pot B 10/14</strain>
    </source>
</reference>
<protein>
    <submittedName>
        <fullName evidence="2">2247_t:CDS:1</fullName>
    </submittedName>
</protein>
<organism evidence="2 3">
    <name type="scientific">Gigaspora margarita</name>
    <dbReference type="NCBI Taxonomy" id="4874"/>
    <lineage>
        <taxon>Eukaryota</taxon>
        <taxon>Fungi</taxon>
        <taxon>Fungi incertae sedis</taxon>
        <taxon>Mucoromycota</taxon>
        <taxon>Glomeromycotina</taxon>
        <taxon>Glomeromycetes</taxon>
        <taxon>Diversisporales</taxon>
        <taxon>Gigasporaceae</taxon>
        <taxon>Gigaspora</taxon>
    </lineage>
</organism>